<organism evidence="2 3">
    <name type="scientific">Phyllostomus discolor</name>
    <name type="common">pale spear-nosed bat</name>
    <dbReference type="NCBI Taxonomy" id="89673"/>
    <lineage>
        <taxon>Eukaryota</taxon>
        <taxon>Metazoa</taxon>
        <taxon>Chordata</taxon>
        <taxon>Craniata</taxon>
        <taxon>Vertebrata</taxon>
        <taxon>Euteleostomi</taxon>
        <taxon>Mammalia</taxon>
        <taxon>Eutheria</taxon>
        <taxon>Laurasiatheria</taxon>
        <taxon>Chiroptera</taxon>
        <taxon>Yangochiroptera</taxon>
        <taxon>Phyllostomidae</taxon>
        <taxon>Phyllostominae</taxon>
        <taxon>Phyllostomus</taxon>
    </lineage>
</organism>
<feature type="transmembrane region" description="Helical" evidence="1">
    <location>
        <begin position="63"/>
        <end position="84"/>
    </location>
</feature>
<accession>A0A833ZVW6</accession>
<dbReference type="Proteomes" id="UP000664940">
    <property type="component" value="Unassembled WGS sequence"/>
</dbReference>
<protein>
    <submittedName>
        <fullName evidence="2">Uncharacterized protein</fullName>
    </submittedName>
</protein>
<feature type="transmembrane region" description="Helical" evidence="1">
    <location>
        <begin position="116"/>
        <end position="135"/>
    </location>
</feature>
<comment type="caution">
    <text evidence="2">The sequence shown here is derived from an EMBL/GenBank/DDBJ whole genome shotgun (WGS) entry which is preliminary data.</text>
</comment>
<evidence type="ECO:0000256" key="1">
    <source>
        <dbReference type="SAM" id="Phobius"/>
    </source>
</evidence>
<name>A0A833ZVW6_9CHIR</name>
<gene>
    <name evidence="2" type="ORF">HJG60_011501</name>
</gene>
<sequence length="136" mass="16129">MMDQTHKDSNVRHHLKDRQKASAFSFSHSFPLLSIFFYVLFFIFAQAFLFLSLFIFYHFFLLLVFPFIYLFIYLLIYLLTYLFAFSDYTYASLVPKRSISRNPCYPVSFSHCHPTIFVSNSFLLLFVPPISLSLIT</sequence>
<keyword evidence="1" id="KW-1133">Transmembrane helix</keyword>
<evidence type="ECO:0000313" key="2">
    <source>
        <dbReference type="EMBL" id="KAF6099763.1"/>
    </source>
</evidence>
<reference evidence="2 3" key="1">
    <citation type="journal article" date="2020" name="Nature">
        <title>Six reference-quality genomes reveal evolution of bat adaptations.</title>
        <authorList>
            <person name="Jebb D."/>
            <person name="Huang Z."/>
            <person name="Pippel M."/>
            <person name="Hughes G.M."/>
            <person name="Lavrichenko K."/>
            <person name="Devanna P."/>
            <person name="Winkler S."/>
            <person name="Jermiin L.S."/>
            <person name="Skirmuntt E.C."/>
            <person name="Katzourakis A."/>
            <person name="Burkitt-Gray L."/>
            <person name="Ray D.A."/>
            <person name="Sullivan K.A.M."/>
            <person name="Roscito J.G."/>
            <person name="Kirilenko B.M."/>
            <person name="Davalos L.M."/>
            <person name="Corthals A.P."/>
            <person name="Power M.L."/>
            <person name="Jones G."/>
            <person name="Ransome R.D."/>
            <person name="Dechmann D.K.N."/>
            <person name="Locatelli A.G."/>
            <person name="Puechmaille S.J."/>
            <person name="Fedrigo O."/>
            <person name="Jarvis E.D."/>
            <person name="Hiller M."/>
            <person name="Vernes S.C."/>
            <person name="Myers E.W."/>
            <person name="Teeling E.C."/>
        </authorList>
    </citation>
    <scope>NUCLEOTIDE SEQUENCE [LARGE SCALE GENOMIC DNA]</scope>
    <source>
        <strain evidence="2">Bat1K_MPI-CBG_1</strain>
    </source>
</reference>
<proteinExistence type="predicted"/>
<dbReference type="EMBL" id="JABVXQ010000007">
    <property type="protein sequence ID" value="KAF6099763.1"/>
    <property type="molecule type" value="Genomic_DNA"/>
</dbReference>
<keyword evidence="1" id="KW-0472">Membrane</keyword>
<feature type="transmembrane region" description="Helical" evidence="1">
    <location>
        <begin position="35"/>
        <end position="56"/>
    </location>
</feature>
<keyword evidence="1" id="KW-0812">Transmembrane</keyword>
<dbReference type="AlphaFoldDB" id="A0A833ZVW6"/>
<evidence type="ECO:0000313" key="3">
    <source>
        <dbReference type="Proteomes" id="UP000664940"/>
    </source>
</evidence>